<proteinExistence type="predicted"/>
<evidence type="ECO:0000313" key="4">
    <source>
        <dbReference type="Proteomes" id="UP000221918"/>
    </source>
</evidence>
<protein>
    <submittedName>
        <fullName evidence="3">Uncharacterized protein</fullName>
    </submittedName>
</protein>
<evidence type="ECO:0000313" key="2">
    <source>
        <dbReference type="EMBL" id="MDR4329764.1"/>
    </source>
</evidence>
<reference evidence="3 4" key="1">
    <citation type="submission" date="2017-09" db="EMBL/GenBank/DDBJ databases">
        <title>Large-scale bioinformatics analysis of Bacillus genomes uncovers conserved roles of natural products in bacterial physiology.</title>
        <authorList>
            <consortium name="Agbiome Team Llc"/>
            <person name="Bleich R.M."/>
            <person name="Grubbs K.J."/>
            <person name="Santa Maria K.C."/>
            <person name="Allen S.E."/>
            <person name="Farag S."/>
            <person name="Shank E.A."/>
            <person name="Bowers A."/>
        </authorList>
    </citation>
    <scope>NUCLEOTIDE SEQUENCE [LARGE SCALE GENOMIC DNA]</scope>
    <source>
        <strain evidence="3 4">AFS037265</strain>
    </source>
</reference>
<name>A0AAJ3V634_9BACI</name>
<keyword evidence="1" id="KW-1133">Transmembrane helix</keyword>
<reference evidence="2" key="2">
    <citation type="submission" date="2019-07" db="EMBL/GenBank/DDBJ databases">
        <title>Phylogenomic Reclassification of ATCC Bacillus Strains and Various Taxa within the Genus Bacillus.</title>
        <authorList>
            <person name="Riojas M.A."/>
            <person name="Frank A.M."/>
            <person name="Fenn S.L."/>
            <person name="King S.P."/>
            <person name="Brower S.M."/>
            <person name="Hazbon M.H."/>
        </authorList>
    </citation>
    <scope>NUCLEOTIDE SEQUENCE</scope>
    <source>
        <strain evidence="2">NR-12239</strain>
    </source>
</reference>
<gene>
    <name evidence="3" type="ORF">COF81_28745</name>
    <name evidence="2" type="ORF">FOS08_29420</name>
</gene>
<sequence length="86" mass="10688">MVNLREIRNTHKKRDKAFYEVLYLFFMSEECIWGYFRYVFTQFPYRINFILICAITYYFIIPPTEESHFKECKRCSPMSRWEMNVG</sequence>
<dbReference type="AlphaFoldDB" id="A0AAJ3V634"/>
<keyword evidence="1" id="KW-0812">Transmembrane</keyword>
<comment type="caution">
    <text evidence="3">The sequence shown here is derived from an EMBL/GenBank/DDBJ whole genome shotgun (WGS) entry which is preliminary data.</text>
</comment>
<feature type="transmembrane region" description="Helical" evidence="1">
    <location>
        <begin position="21"/>
        <end position="39"/>
    </location>
</feature>
<dbReference type="Proteomes" id="UP001248134">
    <property type="component" value="Unassembled WGS sequence"/>
</dbReference>
<evidence type="ECO:0000313" key="3">
    <source>
        <dbReference type="EMBL" id="PHE85942.1"/>
    </source>
</evidence>
<feature type="transmembrane region" description="Helical" evidence="1">
    <location>
        <begin position="45"/>
        <end position="61"/>
    </location>
</feature>
<organism evidence="3 4">
    <name type="scientific">Bacillus pseudomycoides</name>
    <dbReference type="NCBI Taxonomy" id="64104"/>
    <lineage>
        <taxon>Bacteria</taxon>
        <taxon>Bacillati</taxon>
        <taxon>Bacillota</taxon>
        <taxon>Bacilli</taxon>
        <taxon>Bacillales</taxon>
        <taxon>Bacillaceae</taxon>
        <taxon>Bacillus</taxon>
        <taxon>Bacillus cereus group</taxon>
    </lineage>
</organism>
<evidence type="ECO:0000256" key="1">
    <source>
        <dbReference type="SAM" id="Phobius"/>
    </source>
</evidence>
<dbReference type="Proteomes" id="UP000221918">
    <property type="component" value="Unassembled WGS sequence"/>
</dbReference>
<dbReference type="EMBL" id="NUTL01000197">
    <property type="protein sequence ID" value="PHE85942.1"/>
    <property type="molecule type" value="Genomic_DNA"/>
</dbReference>
<accession>A0AAJ3V634</accession>
<dbReference type="RefSeq" id="WP_018768177.1">
    <property type="nucleotide sequence ID" value="NZ_JARMDG010000158.1"/>
</dbReference>
<dbReference type="EMBL" id="VLYX01000106">
    <property type="protein sequence ID" value="MDR4329764.1"/>
    <property type="molecule type" value="Genomic_DNA"/>
</dbReference>
<keyword evidence="1" id="KW-0472">Membrane</keyword>